<feature type="domain" description="HTH hxlR-type" evidence="4">
    <location>
        <begin position="21"/>
        <end position="117"/>
    </location>
</feature>
<evidence type="ECO:0000256" key="1">
    <source>
        <dbReference type="ARBA" id="ARBA00023015"/>
    </source>
</evidence>
<dbReference type="RefSeq" id="WP_216468977.1">
    <property type="nucleotide sequence ID" value="NZ_JAHLQI010000001.1"/>
</dbReference>
<evidence type="ECO:0000256" key="2">
    <source>
        <dbReference type="ARBA" id="ARBA00023125"/>
    </source>
</evidence>
<keyword evidence="6" id="KW-1185">Reference proteome</keyword>
<dbReference type="PROSITE" id="PS51118">
    <property type="entry name" value="HTH_HXLR"/>
    <property type="match status" value="1"/>
</dbReference>
<comment type="caution">
    <text evidence="5">The sequence shown here is derived from an EMBL/GenBank/DDBJ whole genome shotgun (WGS) entry which is preliminary data.</text>
</comment>
<keyword evidence="3" id="KW-0804">Transcription</keyword>
<reference evidence="5 6" key="1">
    <citation type="submission" date="2021-06" db="EMBL/GenBank/DDBJ databases">
        <authorList>
            <person name="Sun Q."/>
            <person name="Li D."/>
        </authorList>
    </citation>
    <scope>NUCLEOTIDE SEQUENCE [LARGE SCALE GENOMIC DNA]</scope>
    <source>
        <strain evidence="5 6">MSJd-7</strain>
    </source>
</reference>
<name>A0ABS6ENX4_9FIRM</name>
<dbReference type="Pfam" id="PF01638">
    <property type="entry name" value="HxlR"/>
    <property type="match status" value="1"/>
</dbReference>
<dbReference type="EMBL" id="JAHLQI010000001">
    <property type="protein sequence ID" value="MBU5489376.1"/>
    <property type="molecule type" value="Genomic_DNA"/>
</dbReference>
<evidence type="ECO:0000256" key="3">
    <source>
        <dbReference type="ARBA" id="ARBA00023163"/>
    </source>
</evidence>
<proteinExistence type="predicted"/>
<keyword evidence="1" id="KW-0805">Transcription regulation</keyword>
<evidence type="ECO:0000313" key="6">
    <source>
        <dbReference type="Proteomes" id="UP000783588"/>
    </source>
</evidence>
<sequence>MTYEEFKEKVGSVILTDEGNCPVTPVVQMLQGKWKLQILYELCIKSPMRFGELKKMLKPITNTALTNALKELEADDLIQRIQYNEMPLRVEYSLTLKGQDLLPVFYSIMQWGTKYIP</sequence>
<evidence type="ECO:0000259" key="4">
    <source>
        <dbReference type="PROSITE" id="PS51118"/>
    </source>
</evidence>
<gene>
    <name evidence="5" type="ORF">KQI75_01820</name>
</gene>
<organism evidence="5 6">
    <name type="scientific">Butyricicoccus intestinisimiae</name>
    <dbReference type="NCBI Taxonomy" id="2841509"/>
    <lineage>
        <taxon>Bacteria</taxon>
        <taxon>Bacillati</taxon>
        <taxon>Bacillota</taxon>
        <taxon>Clostridia</taxon>
        <taxon>Eubacteriales</taxon>
        <taxon>Butyricicoccaceae</taxon>
        <taxon>Butyricicoccus</taxon>
    </lineage>
</organism>
<dbReference type="Proteomes" id="UP000783588">
    <property type="component" value="Unassembled WGS sequence"/>
</dbReference>
<dbReference type="InterPro" id="IPR002577">
    <property type="entry name" value="HTH_HxlR"/>
</dbReference>
<dbReference type="PANTHER" id="PTHR33204">
    <property type="entry name" value="TRANSCRIPTIONAL REGULATOR, MARR FAMILY"/>
    <property type="match status" value="1"/>
</dbReference>
<keyword evidence="2" id="KW-0238">DNA-binding</keyword>
<protein>
    <submittedName>
        <fullName evidence="5">Helix-turn-helix transcriptional regulator</fullName>
    </submittedName>
</protein>
<evidence type="ECO:0000313" key="5">
    <source>
        <dbReference type="EMBL" id="MBU5489376.1"/>
    </source>
</evidence>
<accession>A0ABS6ENX4</accession>